<protein>
    <recommendedName>
        <fullName evidence="1">Amidohydrolase 3 domain-containing protein</fullName>
    </recommendedName>
</protein>
<dbReference type="InterPro" id="IPR013108">
    <property type="entry name" value="Amidohydro_3"/>
</dbReference>
<keyword evidence="3" id="KW-1185">Reference proteome</keyword>
<proteinExistence type="predicted"/>
<gene>
    <name evidence="2" type="ORF">GCM10009808_01450</name>
</gene>
<name>A0ABN2HHU4_9MICO</name>
<organism evidence="2 3">
    <name type="scientific">Microbacterium sediminicola</name>
    <dbReference type="NCBI Taxonomy" id="415210"/>
    <lineage>
        <taxon>Bacteria</taxon>
        <taxon>Bacillati</taxon>
        <taxon>Actinomycetota</taxon>
        <taxon>Actinomycetes</taxon>
        <taxon>Micrococcales</taxon>
        <taxon>Microbacteriaceae</taxon>
        <taxon>Microbacterium</taxon>
    </lineage>
</organism>
<dbReference type="EMBL" id="BAAAPL010000001">
    <property type="protein sequence ID" value="GAA1688185.1"/>
    <property type="molecule type" value="Genomic_DNA"/>
</dbReference>
<dbReference type="PANTHER" id="PTHR22642">
    <property type="entry name" value="IMIDAZOLONEPROPIONASE"/>
    <property type="match status" value="1"/>
</dbReference>
<feature type="domain" description="Amidohydrolase 3" evidence="1">
    <location>
        <begin position="97"/>
        <end position="450"/>
    </location>
</feature>
<evidence type="ECO:0000259" key="1">
    <source>
        <dbReference type="Pfam" id="PF07969"/>
    </source>
</evidence>
<dbReference type="InterPro" id="IPR011059">
    <property type="entry name" value="Metal-dep_hydrolase_composite"/>
</dbReference>
<dbReference type="Proteomes" id="UP001501690">
    <property type="component" value="Unassembled WGS sequence"/>
</dbReference>
<reference evidence="2 3" key="1">
    <citation type="journal article" date="2019" name="Int. J. Syst. Evol. Microbiol.">
        <title>The Global Catalogue of Microorganisms (GCM) 10K type strain sequencing project: providing services to taxonomists for standard genome sequencing and annotation.</title>
        <authorList>
            <consortium name="The Broad Institute Genomics Platform"/>
            <consortium name="The Broad Institute Genome Sequencing Center for Infectious Disease"/>
            <person name="Wu L."/>
            <person name="Ma J."/>
        </authorList>
    </citation>
    <scope>NUCLEOTIDE SEQUENCE [LARGE SCALE GENOMIC DNA]</scope>
    <source>
        <strain evidence="2 3">JCM 15577</strain>
    </source>
</reference>
<dbReference type="InterPro" id="IPR032466">
    <property type="entry name" value="Metal_Hydrolase"/>
</dbReference>
<dbReference type="RefSeq" id="WP_344067863.1">
    <property type="nucleotide sequence ID" value="NZ_BAAAPL010000001.1"/>
</dbReference>
<evidence type="ECO:0000313" key="2">
    <source>
        <dbReference type="EMBL" id="GAA1688185.1"/>
    </source>
</evidence>
<sequence length="453" mass="48517">MDTTSYDSSAVLVGDIITMDHDAPRAEALAHRDGRIVAIGSLDEVRASVPTGTPETAARGTVVPGFIDSHFYLQRGGLKSLDLFPDHEPTPAEYRERMLETALDPDWNGPSAPTAADRRAGLRRVQPLLHAFGITGIVDPWATTETVRVYQQAHAAGELTMRVTAMPYFEGLRDHLVTPESVMDALGGVGIGSGFGDDTLAFGCVKVYADGEGKRQQALRETPWPATGELGIRAIEPDELERIATFCAQNGWALGVHAIGGGAMRMAIDVFERVDAHTPLAGLRFRLIHAYLEPAPDVIARAARLGVLLSAQPAIQWSNAAWLTDVLGPDAASTNPLRDWTDAGVRIALGSDGPYFPFDPLEVMRFTRTRESRGSDAPIGPDQRLTATEALAGYTRDAAFAALVDARRGILRPGLLADWAELSLDPLAAPDAALADGEALRTVIGGRVVFDAT</sequence>
<dbReference type="Pfam" id="PF07969">
    <property type="entry name" value="Amidohydro_3"/>
    <property type="match status" value="1"/>
</dbReference>
<evidence type="ECO:0000313" key="3">
    <source>
        <dbReference type="Proteomes" id="UP001501690"/>
    </source>
</evidence>
<dbReference type="Gene3D" id="3.20.20.140">
    <property type="entry name" value="Metal-dependent hydrolases"/>
    <property type="match status" value="1"/>
</dbReference>
<dbReference type="Gene3D" id="2.30.40.10">
    <property type="entry name" value="Urease, subunit C, domain 1"/>
    <property type="match status" value="2"/>
</dbReference>
<accession>A0ABN2HHU4</accession>
<dbReference type="PANTHER" id="PTHR22642:SF2">
    <property type="entry name" value="PROTEIN LONG AFTER FAR-RED 3"/>
    <property type="match status" value="1"/>
</dbReference>
<comment type="caution">
    <text evidence="2">The sequence shown here is derived from an EMBL/GenBank/DDBJ whole genome shotgun (WGS) entry which is preliminary data.</text>
</comment>
<dbReference type="SUPFAM" id="SSF51556">
    <property type="entry name" value="Metallo-dependent hydrolases"/>
    <property type="match status" value="1"/>
</dbReference>
<dbReference type="SUPFAM" id="SSF51338">
    <property type="entry name" value="Composite domain of metallo-dependent hydrolases"/>
    <property type="match status" value="1"/>
</dbReference>